<proteinExistence type="predicted"/>
<dbReference type="OrthoDB" id="8596237at2"/>
<dbReference type="RefSeq" id="WP_102648541.1">
    <property type="nucleotide sequence ID" value="NZ_PNYA01000032.1"/>
</dbReference>
<reference evidence="2 3" key="1">
    <citation type="submission" date="2018-01" db="EMBL/GenBank/DDBJ databases">
        <title>Whole genome analyses suggest that Burkholderia sensu lato contains two further novel genera in the rhizoxinica-symbiotica group Mycetohabitans gen. nov., and Trinickia gen. nov.: implications for the evolution of diazotrophy and nodulation in the Burkholderiaceae.</title>
        <authorList>
            <person name="Estrada-de los Santos P."/>
            <person name="Palmer M."/>
            <person name="Chavez-Ramirez B."/>
            <person name="Beukes C."/>
            <person name="Steenkamp E.T."/>
            <person name="Hirsch A.M."/>
            <person name="Manyaka P."/>
            <person name="Maluk M."/>
            <person name="Lafos M."/>
            <person name="Crook M."/>
            <person name="Gross E."/>
            <person name="Simon M.F."/>
            <person name="Bueno dos Reis Junior F."/>
            <person name="Poole P.S."/>
            <person name="Venter S.N."/>
            <person name="James E.K."/>
        </authorList>
    </citation>
    <scope>NUCLEOTIDE SEQUENCE [LARGE SCALE GENOMIC DNA]</scope>
    <source>
        <strain evidence="2 3">GIMN1.004</strain>
    </source>
</reference>
<evidence type="ECO:0000313" key="3">
    <source>
        <dbReference type="Proteomes" id="UP000235616"/>
    </source>
</evidence>
<evidence type="ECO:0000313" key="2">
    <source>
        <dbReference type="EMBL" id="PMS15347.1"/>
    </source>
</evidence>
<evidence type="ECO:0000256" key="1">
    <source>
        <dbReference type="SAM" id="MobiDB-lite"/>
    </source>
</evidence>
<keyword evidence="3" id="KW-1185">Reference proteome</keyword>
<comment type="caution">
    <text evidence="2">The sequence shown here is derived from an EMBL/GenBank/DDBJ whole genome shotgun (WGS) entry which is preliminary data.</text>
</comment>
<dbReference type="EMBL" id="PNYA01000032">
    <property type="protein sequence ID" value="PMS15347.1"/>
    <property type="molecule type" value="Genomic_DNA"/>
</dbReference>
<dbReference type="AlphaFoldDB" id="A0A2N7VDX8"/>
<organism evidence="2 3">
    <name type="scientific">Trinickia dabaoshanensis</name>
    <dbReference type="NCBI Taxonomy" id="564714"/>
    <lineage>
        <taxon>Bacteria</taxon>
        <taxon>Pseudomonadati</taxon>
        <taxon>Pseudomonadota</taxon>
        <taxon>Betaproteobacteria</taxon>
        <taxon>Burkholderiales</taxon>
        <taxon>Burkholderiaceae</taxon>
        <taxon>Trinickia</taxon>
    </lineage>
</organism>
<protein>
    <submittedName>
        <fullName evidence="2">Uncharacterized protein</fullName>
    </submittedName>
</protein>
<dbReference type="Proteomes" id="UP000235616">
    <property type="component" value="Unassembled WGS sequence"/>
</dbReference>
<sequence length="134" mass="13828">MLTTWIRSAAPLIALFTALLGGCMSTPPRLGLPDASVIRLRDGHAVPPDCALLVEHSDFRDAGAARPDIAFGCATYTNLAVMLARGSDLTDPVPFGGADAGVAGDAVRRYETGKVTPLQSSSTSSVDPSSNGNK</sequence>
<gene>
    <name evidence="2" type="ORF">C0Z18_27165</name>
</gene>
<accession>A0A2N7VDX8</accession>
<feature type="compositionally biased region" description="Low complexity" evidence="1">
    <location>
        <begin position="120"/>
        <end position="134"/>
    </location>
</feature>
<dbReference type="PROSITE" id="PS51257">
    <property type="entry name" value="PROKAR_LIPOPROTEIN"/>
    <property type="match status" value="1"/>
</dbReference>
<name>A0A2N7VDX8_9BURK</name>
<feature type="region of interest" description="Disordered" evidence="1">
    <location>
        <begin position="113"/>
        <end position="134"/>
    </location>
</feature>